<evidence type="ECO:0000313" key="1">
    <source>
        <dbReference type="EMBL" id="GER28551.1"/>
    </source>
</evidence>
<dbReference type="EMBL" id="BKCP01002780">
    <property type="protein sequence ID" value="GER28551.1"/>
    <property type="molecule type" value="Genomic_DNA"/>
</dbReference>
<comment type="caution">
    <text evidence="1">The sequence shown here is derived from an EMBL/GenBank/DDBJ whole genome shotgun (WGS) entry which is preliminary data.</text>
</comment>
<sequence>DFPFKGLEHSPFLTDHQILETIKFYDKSFQNTFFMDPLVQKEFAQSFSQVQILSKKPYANTEASSRKMKKMINLTNENMRHKRQNPSPQTRLDPVRLFIYPHQQLSSLPHDIRKIIFQKAKEKFEKKDDKIHEFLTEMAKKKEVTDGLGICDTYNYNQQEECKGDCIIPYCECSLDYKIPRVTVDLELYMKYYPRDITHLEEVITIHTLLDFGLIECIQFRGDQNVIQRSNLGKKLKEVFHTYLLKLKGEHHSGDIWIYPYIDSKPLGWSHSKFEPT</sequence>
<dbReference type="AlphaFoldDB" id="A0A5A7P7A1"/>
<gene>
    <name evidence="1" type="ORF">STAS_04359</name>
</gene>
<accession>A0A5A7P7A1</accession>
<evidence type="ECO:0000313" key="2">
    <source>
        <dbReference type="Proteomes" id="UP000325081"/>
    </source>
</evidence>
<name>A0A5A7P7A1_STRAF</name>
<dbReference type="Proteomes" id="UP000325081">
    <property type="component" value="Unassembled WGS sequence"/>
</dbReference>
<reference evidence="2" key="1">
    <citation type="journal article" date="2019" name="Curr. Biol.">
        <title>Genome Sequence of Striga asiatica Provides Insight into the Evolution of Plant Parasitism.</title>
        <authorList>
            <person name="Yoshida S."/>
            <person name="Kim S."/>
            <person name="Wafula E.K."/>
            <person name="Tanskanen J."/>
            <person name="Kim Y.M."/>
            <person name="Honaas L."/>
            <person name="Yang Z."/>
            <person name="Spallek T."/>
            <person name="Conn C.E."/>
            <person name="Ichihashi Y."/>
            <person name="Cheong K."/>
            <person name="Cui S."/>
            <person name="Der J.P."/>
            <person name="Gundlach H."/>
            <person name="Jiao Y."/>
            <person name="Hori C."/>
            <person name="Ishida J.K."/>
            <person name="Kasahara H."/>
            <person name="Kiba T."/>
            <person name="Kim M.S."/>
            <person name="Koo N."/>
            <person name="Laohavisit A."/>
            <person name="Lee Y.H."/>
            <person name="Lumba S."/>
            <person name="McCourt P."/>
            <person name="Mortimer J.C."/>
            <person name="Mutuku J.M."/>
            <person name="Nomura T."/>
            <person name="Sasaki-Sekimoto Y."/>
            <person name="Seto Y."/>
            <person name="Wang Y."/>
            <person name="Wakatake T."/>
            <person name="Sakakibara H."/>
            <person name="Demura T."/>
            <person name="Yamaguchi S."/>
            <person name="Yoneyama K."/>
            <person name="Manabe R.I."/>
            <person name="Nelson D.C."/>
            <person name="Schulman A.H."/>
            <person name="Timko M.P."/>
            <person name="dePamphilis C.W."/>
            <person name="Choi D."/>
            <person name="Shirasu K."/>
        </authorList>
    </citation>
    <scope>NUCLEOTIDE SEQUENCE [LARGE SCALE GENOMIC DNA]</scope>
    <source>
        <strain evidence="2">cv. UVA1</strain>
    </source>
</reference>
<proteinExistence type="predicted"/>
<feature type="non-terminal residue" evidence="1">
    <location>
        <position position="1"/>
    </location>
</feature>
<protein>
    <submittedName>
        <fullName evidence="1">Essential protein Yae1</fullName>
    </submittedName>
</protein>
<keyword evidence="2" id="KW-1185">Reference proteome</keyword>
<organism evidence="1 2">
    <name type="scientific">Striga asiatica</name>
    <name type="common">Asiatic witchweed</name>
    <name type="synonym">Buchnera asiatica</name>
    <dbReference type="NCBI Taxonomy" id="4170"/>
    <lineage>
        <taxon>Eukaryota</taxon>
        <taxon>Viridiplantae</taxon>
        <taxon>Streptophyta</taxon>
        <taxon>Embryophyta</taxon>
        <taxon>Tracheophyta</taxon>
        <taxon>Spermatophyta</taxon>
        <taxon>Magnoliopsida</taxon>
        <taxon>eudicotyledons</taxon>
        <taxon>Gunneridae</taxon>
        <taxon>Pentapetalae</taxon>
        <taxon>asterids</taxon>
        <taxon>lamiids</taxon>
        <taxon>Lamiales</taxon>
        <taxon>Orobanchaceae</taxon>
        <taxon>Buchnereae</taxon>
        <taxon>Striga</taxon>
    </lineage>
</organism>